<dbReference type="Proteomes" id="UP001149821">
    <property type="component" value="Unassembled WGS sequence"/>
</dbReference>
<organism evidence="1 2">
    <name type="scientific">Enterovibrio qingdaonensis</name>
    <dbReference type="NCBI Taxonomy" id="2899818"/>
    <lineage>
        <taxon>Bacteria</taxon>
        <taxon>Pseudomonadati</taxon>
        <taxon>Pseudomonadota</taxon>
        <taxon>Gammaproteobacteria</taxon>
        <taxon>Vibrionales</taxon>
        <taxon>Vibrionaceae</taxon>
        <taxon>Enterovibrio</taxon>
    </lineage>
</organism>
<dbReference type="RefSeq" id="WP_274143892.1">
    <property type="nucleotide sequence ID" value="NZ_JAJUBB010000016.1"/>
</dbReference>
<evidence type="ECO:0000313" key="2">
    <source>
        <dbReference type="Proteomes" id="UP001149821"/>
    </source>
</evidence>
<sequence length="95" mass="10672">MEQLTSAISTAIEKLPKEFTTHELILKVAKLNQHAYIEALHSQLDKENPFQSLHAKIGKFLGEFNSITNTKTTKTDSDIFGQRSENAVWIKAAQS</sequence>
<dbReference type="EMBL" id="JAJUBB010000016">
    <property type="protein sequence ID" value="MDD1783185.1"/>
    <property type="molecule type" value="Genomic_DNA"/>
</dbReference>
<comment type="caution">
    <text evidence="1">The sequence shown here is derived from an EMBL/GenBank/DDBJ whole genome shotgun (WGS) entry which is preliminary data.</text>
</comment>
<keyword evidence="2" id="KW-1185">Reference proteome</keyword>
<gene>
    <name evidence="1" type="ORF">LRP49_18620</name>
</gene>
<accession>A0ABT5QQD1</accession>
<proteinExistence type="predicted"/>
<name>A0ABT5QQD1_9GAMM</name>
<reference evidence="1" key="1">
    <citation type="submission" date="2021-12" db="EMBL/GenBank/DDBJ databases">
        <title>Enterovibrio ZSDZ35 sp. nov. and Enterovibrio ZSDZ42 sp. nov., isolated from coastal seawater in Qingdao.</title>
        <authorList>
            <person name="Zhang P."/>
        </authorList>
    </citation>
    <scope>NUCLEOTIDE SEQUENCE</scope>
    <source>
        <strain evidence="1">ZSDZ35</strain>
    </source>
</reference>
<evidence type="ECO:0000313" key="1">
    <source>
        <dbReference type="EMBL" id="MDD1783185.1"/>
    </source>
</evidence>
<protein>
    <submittedName>
        <fullName evidence="1">Uncharacterized protein</fullName>
    </submittedName>
</protein>